<feature type="domain" description="NTP pyrophosphohydrolase MazG-like" evidence="2">
    <location>
        <begin position="207"/>
        <end position="267"/>
    </location>
</feature>
<dbReference type="NCBIfam" id="TIGR00444">
    <property type="entry name" value="mazG"/>
    <property type="match status" value="1"/>
</dbReference>
<keyword evidence="4" id="KW-1185">Reference proteome</keyword>
<dbReference type="Pfam" id="PF03819">
    <property type="entry name" value="MazG"/>
    <property type="match status" value="2"/>
</dbReference>
<dbReference type="Proteomes" id="UP001217838">
    <property type="component" value="Unassembled WGS sequence"/>
</dbReference>
<comment type="caution">
    <text evidence="3">The sequence shown here is derived from an EMBL/GenBank/DDBJ whole genome shotgun (WGS) entry which is preliminary data.</text>
</comment>
<dbReference type="GO" id="GO:0047429">
    <property type="term" value="F:nucleoside triphosphate diphosphatase activity"/>
    <property type="evidence" value="ECO:0007669"/>
    <property type="project" value="UniProtKB-EC"/>
</dbReference>
<dbReference type="InterPro" id="IPR048011">
    <property type="entry name" value="NTP-PPase_MazG-like_C"/>
</dbReference>
<feature type="region of interest" description="Disordered" evidence="1">
    <location>
        <begin position="153"/>
        <end position="173"/>
    </location>
</feature>
<proteinExistence type="predicted"/>
<feature type="region of interest" description="Disordered" evidence="1">
    <location>
        <begin position="1"/>
        <end position="28"/>
    </location>
</feature>
<dbReference type="InterPro" id="IPR011551">
    <property type="entry name" value="NTP_PyrPHydrolase_MazG"/>
</dbReference>
<dbReference type="EMBL" id="JAQNDN010000016">
    <property type="protein sequence ID" value="MDC0671592.1"/>
    <property type="molecule type" value="Genomic_DNA"/>
</dbReference>
<dbReference type="Gene3D" id="1.10.287.1080">
    <property type="entry name" value="MazG-like"/>
    <property type="match status" value="2"/>
</dbReference>
<dbReference type="CDD" id="cd11528">
    <property type="entry name" value="NTP-PPase_MazG_Nterm"/>
    <property type="match status" value="1"/>
</dbReference>
<gene>
    <name evidence="3" type="primary">mazG</name>
    <name evidence="3" type="ORF">POL58_27845</name>
</gene>
<evidence type="ECO:0000259" key="2">
    <source>
        <dbReference type="Pfam" id="PF03819"/>
    </source>
</evidence>
<dbReference type="PANTHER" id="PTHR30522:SF0">
    <property type="entry name" value="NUCLEOSIDE TRIPHOSPHATE PYROPHOSPHOHYDROLASE"/>
    <property type="match status" value="1"/>
</dbReference>
<dbReference type="CDD" id="cd11529">
    <property type="entry name" value="NTP-PPase_MazG_Cterm"/>
    <property type="match status" value="1"/>
</dbReference>
<dbReference type="PANTHER" id="PTHR30522">
    <property type="entry name" value="NUCLEOSIDE TRIPHOSPHATE PYROPHOSPHOHYDROLASE"/>
    <property type="match status" value="1"/>
</dbReference>
<evidence type="ECO:0000313" key="3">
    <source>
        <dbReference type="EMBL" id="MDC0671592.1"/>
    </source>
</evidence>
<dbReference type="EC" id="3.6.1.9" evidence="3"/>
<feature type="domain" description="NTP pyrophosphohydrolase MazG-like" evidence="2">
    <location>
        <begin position="58"/>
        <end position="129"/>
    </location>
</feature>
<reference evidence="3 4" key="1">
    <citation type="submission" date="2022-11" db="EMBL/GenBank/DDBJ databases">
        <title>Minimal conservation of predation-associated metabolite biosynthetic gene clusters underscores biosynthetic potential of Myxococcota including descriptions for ten novel species: Archangium lansinium sp. nov., Myxococcus landrumus sp. nov., Nannocystis bai.</title>
        <authorList>
            <person name="Ahearne A."/>
            <person name="Stevens C."/>
            <person name="Dowd S."/>
        </authorList>
    </citation>
    <scope>NUCLEOTIDE SEQUENCE [LARGE SCALE GENOMIC DNA]</scope>
    <source>
        <strain evidence="3 4">NCELM</strain>
    </source>
</reference>
<name>A0ABT5BBY6_9BACT</name>
<dbReference type="NCBIfam" id="NF007113">
    <property type="entry name" value="PRK09562.1"/>
    <property type="match status" value="1"/>
</dbReference>
<dbReference type="SUPFAM" id="SSF101386">
    <property type="entry name" value="all-alpha NTP pyrophosphatases"/>
    <property type="match status" value="2"/>
</dbReference>
<feature type="compositionally biased region" description="Basic and acidic residues" evidence="1">
    <location>
        <begin position="154"/>
        <end position="164"/>
    </location>
</feature>
<evidence type="ECO:0000313" key="4">
    <source>
        <dbReference type="Proteomes" id="UP001217838"/>
    </source>
</evidence>
<protein>
    <submittedName>
        <fullName evidence="3">Nucleoside triphosphate pyrophosphohydrolase</fullName>
        <ecNumber evidence="3">3.6.1.9</ecNumber>
    </submittedName>
</protein>
<sequence>MKLPRDPSEAKPGAPASATVPAGPDHRSYGLRDGLDGLRDLMDRLLADPGGCPWDRAQTLDTLRPYLIEEAYEVLDALADPQAHRRELGDLLFQIVFHSALRERESAFNLDDVIAAIRDKMIRRHPHVFAPEGAAADQAPRDADDVARQWAQLKRAEHQSEETGHGPARPLAGVPRSLPALQRAWRLQDKAAAVGFDWPTIQGPVDKIREEWEELERARAAGEPRAIEEEFGDLLFVLVRYGQKLGIAAEDALRGTCAKFEARFAHVMERCHAAGIEPEAAGLERLDGWWNEAKARARAGEAGGPDVPKDS</sequence>
<organism evidence="3 4">
    <name type="scientific">Nannocystis radixulma</name>
    <dbReference type="NCBI Taxonomy" id="2995305"/>
    <lineage>
        <taxon>Bacteria</taxon>
        <taxon>Pseudomonadati</taxon>
        <taxon>Myxococcota</taxon>
        <taxon>Polyangia</taxon>
        <taxon>Nannocystales</taxon>
        <taxon>Nannocystaceae</taxon>
        <taxon>Nannocystis</taxon>
    </lineage>
</organism>
<dbReference type="InterPro" id="IPR004518">
    <property type="entry name" value="MazG-like_dom"/>
</dbReference>
<keyword evidence="3" id="KW-0378">Hydrolase</keyword>
<accession>A0ABT5BBY6</accession>
<evidence type="ECO:0000256" key="1">
    <source>
        <dbReference type="SAM" id="MobiDB-lite"/>
    </source>
</evidence>
<dbReference type="RefSeq" id="WP_272002035.1">
    <property type="nucleotide sequence ID" value="NZ_JAQNDN010000016.1"/>
</dbReference>
<dbReference type="InterPro" id="IPR048015">
    <property type="entry name" value="NTP-PPase_MazG-like_N"/>
</dbReference>